<keyword evidence="3" id="KW-1185">Reference proteome</keyword>
<dbReference type="EMBL" id="CP067136">
    <property type="protein sequence ID" value="WCR08247.1"/>
    <property type="molecule type" value="Genomic_DNA"/>
</dbReference>
<feature type="chain" id="PRO_5046998464" evidence="1">
    <location>
        <begin position="21"/>
        <end position="335"/>
    </location>
</feature>
<organism evidence="2 3">
    <name type="scientific">Paracoccus fistulariae</name>
    <dbReference type="NCBI Taxonomy" id="658446"/>
    <lineage>
        <taxon>Bacteria</taxon>
        <taxon>Pseudomonadati</taxon>
        <taxon>Pseudomonadota</taxon>
        <taxon>Alphaproteobacteria</taxon>
        <taxon>Rhodobacterales</taxon>
        <taxon>Paracoccaceae</taxon>
        <taxon>Paracoccus</taxon>
    </lineage>
</organism>
<dbReference type="InterPro" id="IPR047111">
    <property type="entry name" value="YbaP-like"/>
</dbReference>
<reference evidence="2 3" key="1">
    <citation type="submission" date="2021-01" db="EMBL/GenBank/DDBJ databases">
        <title>Biogeographic distribution of Paracoccus.</title>
        <authorList>
            <person name="Hollensteiner J."/>
            <person name="Leineberger J."/>
            <person name="Brinkhoff T."/>
            <person name="Daniel R."/>
        </authorList>
    </citation>
    <scope>NUCLEOTIDE SEQUENCE [LARGE SCALE GENOMIC DNA]</scope>
    <source>
        <strain evidence="2 3">KCTC 22803</strain>
    </source>
</reference>
<dbReference type="InterPro" id="IPR002816">
    <property type="entry name" value="TraB/PrgY/GumN_fam"/>
</dbReference>
<keyword evidence="1" id="KW-0732">Signal</keyword>
<evidence type="ECO:0000313" key="3">
    <source>
        <dbReference type="Proteomes" id="UP001219349"/>
    </source>
</evidence>
<dbReference type="Proteomes" id="UP001219349">
    <property type="component" value="Chromosome"/>
</dbReference>
<name>A0ABY7SP41_9RHOB</name>
<dbReference type="PANTHER" id="PTHR40590">
    <property type="entry name" value="CYTOPLASMIC PROTEIN-RELATED"/>
    <property type="match status" value="1"/>
</dbReference>
<dbReference type="RefSeq" id="WP_272833859.1">
    <property type="nucleotide sequence ID" value="NZ_CP067136.1"/>
</dbReference>
<evidence type="ECO:0000256" key="1">
    <source>
        <dbReference type="SAM" id="SignalP"/>
    </source>
</evidence>
<proteinExistence type="predicted"/>
<dbReference type="CDD" id="cd14789">
    <property type="entry name" value="Tiki"/>
    <property type="match status" value="1"/>
</dbReference>
<sequence>MRFPIATLILLGFSTFSARAECIGTNLLDTMPAEQRAQIDAAVSNVPFARGFMWLARKGDQKITIVGTYHFPDPRHQKTMLRILPALRDAAVLYVEAGPEEEAKLTTALERDPDLMVDARGPTLPERLNDKEWQALSEAMAARGMPAAVTSRLRPWYVSMMLGISPCMMTQMQKGMDDGLDQLLVEKAQEMNIPVASLEPWDTVFTLFDDLTPEQEIGMIRTSLPVANHADDYGVTLGDAYFDGDIWAIWEFGRFDAYRNSEMGREEVDSMLNMAQVQMMDRRNQSWIAPLTKAAADAARRGKSVVAGFGALHLPGENGVLRLLEKQGWTIAPLR</sequence>
<dbReference type="PANTHER" id="PTHR40590:SF1">
    <property type="entry name" value="CYTOPLASMIC PROTEIN"/>
    <property type="match status" value="1"/>
</dbReference>
<dbReference type="Pfam" id="PF01963">
    <property type="entry name" value="TraB_PrgY_gumN"/>
    <property type="match status" value="1"/>
</dbReference>
<protein>
    <submittedName>
        <fullName evidence="2">TraB/GumN family protein</fullName>
    </submittedName>
</protein>
<gene>
    <name evidence="2" type="ORF">JHX87_05380</name>
</gene>
<evidence type="ECO:0000313" key="2">
    <source>
        <dbReference type="EMBL" id="WCR08247.1"/>
    </source>
</evidence>
<feature type="signal peptide" evidence="1">
    <location>
        <begin position="1"/>
        <end position="20"/>
    </location>
</feature>
<accession>A0ABY7SP41</accession>